<evidence type="ECO:0000256" key="1">
    <source>
        <dbReference type="ARBA" id="ARBA00022737"/>
    </source>
</evidence>
<feature type="compositionally biased region" description="Basic and acidic residues" evidence="4">
    <location>
        <begin position="69"/>
        <end position="90"/>
    </location>
</feature>
<feature type="compositionally biased region" description="Basic and acidic residues" evidence="4">
    <location>
        <begin position="115"/>
        <end position="130"/>
    </location>
</feature>
<comment type="function">
    <text evidence="3">RNA-binding nucleolar protein required for pre-rRNA processing. Involved in production of 18S rRNA and assembly of small ribosomal subunit.</text>
</comment>
<keyword evidence="1" id="KW-0677">Repeat</keyword>
<dbReference type="GO" id="GO:0006417">
    <property type="term" value="P:regulation of translation"/>
    <property type="evidence" value="ECO:0007669"/>
    <property type="project" value="TreeGrafter"/>
</dbReference>
<keyword evidence="2" id="KW-0694">RNA-binding</keyword>
<dbReference type="SMART" id="SM00025">
    <property type="entry name" value="Pumilio"/>
    <property type="match status" value="5"/>
</dbReference>
<dbReference type="GO" id="GO:0005730">
    <property type="term" value="C:nucleolus"/>
    <property type="evidence" value="ECO:0007669"/>
    <property type="project" value="TreeGrafter"/>
</dbReference>
<evidence type="ECO:0000256" key="3">
    <source>
        <dbReference type="ARBA" id="ARBA00024893"/>
    </source>
</evidence>
<dbReference type="SUPFAM" id="SSF48371">
    <property type="entry name" value="ARM repeat"/>
    <property type="match status" value="1"/>
</dbReference>
<name>A0A1W5CY71_9LECA</name>
<evidence type="ECO:0000256" key="4">
    <source>
        <dbReference type="SAM" id="MobiDB-lite"/>
    </source>
</evidence>
<dbReference type="Pfam" id="PF08144">
    <property type="entry name" value="CPL"/>
    <property type="match status" value="1"/>
</dbReference>
<dbReference type="InterPro" id="IPR012959">
    <property type="entry name" value="CPL_dom"/>
</dbReference>
<dbReference type="InterPro" id="IPR033133">
    <property type="entry name" value="PUM-HD"/>
</dbReference>
<dbReference type="PROSITE" id="PS50303">
    <property type="entry name" value="PUM_HD"/>
    <property type="match status" value="1"/>
</dbReference>
<keyword evidence="7" id="KW-1185">Reference proteome</keyword>
<dbReference type="InterPro" id="IPR001313">
    <property type="entry name" value="Pumilio_RNA-bd_rpt"/>
</dbReference>
<dbReference type="InterPro" id="IPR040059">
    <property type="entry name" value="PUM3"/>
</dbReference>
<dbReference type="AlphaFoldDB" id="A0A1W5CY71"/>
<dbReference type="InterPro" id="IPR016024">
    <property type="entry name" value="ARM-type_fold"/>
</dbReference>
<organism evidence="6 7">
    <name type="scientific">Lasallia pustulata</name>
    <dbReference type="NCBI Taxonomy" id="136370"/>
    <lineage>
        <taxon>Eukaryota</taxon>
        <taxon>Fungi</taxon>
        <taxon>Dikarya</taxon>
        <taxon>Ascomycota</taxon>
        <taxon>Pezizomycotina</taxon>
        <taxon>Lecanoromycetes</taxon>
        <taxon>OSLEUM clade</taxon>
        <taxon>Umbilicariomycetidae</taxon>
        <taxon>Umbilicariales</taxon>
        <taxon>Umbilicariaceae</taxon>
        <taxon>Lasallia</taxon>
    </lineage>
</organism>
<dbReference type="Gene3D" id="1.25.10.10">
    <property type="entry name" value="Leucine-rich Repeat Variant"/>
    <property type="match status" value="1"/>
</dbReference>
<protein>
    <submittedName>
        <fullName evidence="6">Pumilio domain-containing protein</fullName>
    </submittedName>
</protein>
<dbReference type="InterPro" id="IPR011989">
    <property type="entry name" value="ARM-like"/>
</dbReference>
<feature type="region of interest" description="Disordered" evidence="4">
    <location>
        <begin position="653"/>
        <end position="691"/>
    </location>
</feature>
<proteinExistence type="predicted"/>
<dbReference type="PANTHER" id="PTHR13389">
    <property type="entry name" value="PUMILIO HOMOLOG 3"/>
    <property type="match status" value="1"/>
</dbReference>
<feature type="compositionally biased region" description="Acidic residues" evidence="4">
    <location>
        <begin position="40"/>
        <end position="50"/>
    </location>
</feature>
<dbReference type="PANTHER" id="PTHR13389:SF0">
    <property type="entry name" value="PUMILIO HOMOLOG 3"/>
    <property type="match status" value="1"/>
</dbReference>
<dbReference type="GO" id="GO:0003729">
    <property type="term" value="F:mRNA binding"/>
    <property type="evidence" value="ECO:0007669"/>
    <property type="project" value="TreeGrafter"/>
</dbReference>
<feature type="region of interest" description="Disordered" evidence="4">
    <location>
        <begin position="1"/>
        <end position="140"/>
    </location>
</feature>
<accession>A0A1W5CY71</accession>
<evidence type="ECO:0000313" key="7">
    <source>
        <dbReference type="Proteomes" id="UP000192927"/>
    </source>
</evidence>
<evidence type="ECO:0000259" key="5">
    <source>
        <dbReference type="PROSITE" id="PS50303"/>
    </source>
</evidence>
<feature type="compositionally biased region" description="Polar residues" evidence="4">
    <location>
        <begin position="92"/>
        <end position="114"/>
    </location>
</feature>
<evidence type="ECO:0000313" key="6">
    <source>
        <dbReference type="EMBL" id="SLM35619.1"/>
    </source>
</evidence>
<evidence type="ECO:0000256" key="2">
    <source>
        <dbReference type="ARBA" id="ARBA00022884"/>
    </source>
</evidence>
<feature type="compositionally biased region" description="Basic and acidic residues" evidence="4">
    <location>
        <begin position="665"/>
        <end position="679"/>
    </location>
</feature>
<feature type="compositionally biased region" description="Basic and acidic residues" evidence="4">
    <location>
        <begin position="1"/>
        <end position="20"/>
    </location>
</feature>
<feature type="domain" description="PUM-HD" evidence="5">
    <location>
        <begin position="140"/>
        <end position="516"/>
    </location>
</feature>
<dbReference type="Proteomes" id="UP000192927">
    <property type="component" value="Unassembled WGS sequence"/>
</dbReference>
<reference evidence="7" key="1">
    <citation type="submission" date="2017-03" db="EMBL/GenBank/DDBJ databases">
        <authorList>
            <person name="Sharma R."/>
            <person name="Thines M."/>
        </authorList>
    </citation>
    <scope>NUCLEOTIDE SEQUENCE [LARGE SCALE GENOMIC DNA]</scope>
</reference>
<sequence>MAGLKRKESPAVKHSGDRVPKKPRTGHAQIKREQRPVSEAEAETDSDPIIESDTTEHSGDDDGVSWPSDDEKTTVASKKGESGVENEVVKRNGTTTKSNKNPVPSNGAANSTSSREAHVKQKALAQERRAAKPNSDSVARSKKLWERLRRKSHVPLEERKVLVAELFEIITGRVKDFVFKHDSVRVIQTALKYANLDQRKMIAKELKGEYRGLAESKYAKFLVGKLLVHGDAEIRDLIVPEFYGYVRRMMKHPEGSWILDDIYRGMATPHQKAILLREWYGAEFAIFKTSGEDTVSSDLKALLDQHPEKRTPILRSLHELTNQLVQKKTTGFTILHDAMLQYFLNLQPAGEEAVEFIELLKGDEEGDLLKNLAFTKSGARLVCLALAYGNAKDRKHILKTYKNTIQTLAFDTYGHQVLLAAYDVIDDTVLTSKSIFPELLGKDSAPEQQHETIMSFLVDLNARIPLLHLFASKAKSILTPGDMVMLDEIHRIRATTSKKEPETRRKELLKALSPPLLSFIAKNAENLVQTSFGSLFITEVLLGAEGEKQEALEAIADLANASEEVRTSLESPAAGRMLKSLVLGGKYNPATKVIETVDLPLGFHKILYAKIKDRILDWATGSNSFVVVGLLEADGFPDRDEVKTTLAARRKELGKAATRVGPAKGDMKEEKGKTGKEGGNKGTQLLLQKLG</sequence>
<dbReference type="EMBL" id="FWEW01000756">
    <property type="protein sequence ID" value="SLM35619.1"/>
    <property type="molecule type" value="Genomic_DNA"/>
</dbReference>